<feature type="transmembrane region" description="Helical" evidence="2">
    <location>
        <begin position="229"/>
        <end position="251"/>
    </location>
</feature>
<feature type="transmembrane region" description="Helical" evidence="2">
    <location>
        <begin position="458"/>
        <end position="476"/>
    </location>
</feature>
<feature type="transmembrane region" description="Helical" evidence="2">
    <location>
        <begin position="102"/>
        <end position="124"/>
    </location>
</feature>
<feature type="transmembrane region" description="Helical" evidence="2">
    <location>
        <begin position="779"/>
        <end position="799"/>
    </location>
</feature>
<evidence type="ECO:0000313" key="4">
    <source>
        <dbReference type="Proteomes" id="UP001528411"/>
    </source>
</evidence>
<feature type="transmembrane region" description="Helical" evidence="2">
    <location>
        <begin position="654"/>
        <end position="678"/>
    </location>
</feature>
<feature type="transmembrane region" description="Helical" evidence="2">
    <location>
        <begin position="204"/>
        <end position="223"/>
    </location>
</feature>
<feature type="transmembrane region" description="Helical" evidence="2">
    <location>
        <begin position="756"/>
        <end position="773"/>
    </location>
</feature>
<dbReference type="Pfam" id="PF10101">
    <property type="entry name" value="DUF2339"/>
    <property type="match status" value="1"/>
</dbReference>
<dbReference type="InterPro" id="IPR019286">
    <property type="entry name" value="DUF2339_TM"/>
</dbReference>
<feature type="transmembrane region" description="Helical" evidence="2">
    <location>
        <begin position="348"/>
        <end position="370"/>
    </location>
</feature>
<evidence type="ECO:0000313" key="3">
    <source>
        <dbReference type="EMBL" id="MDC2891300.1"/>
    </source>
</evidence>
<dbReference type="PANTHER" id="PTHR38434">
    <property type="entry name" value="BLL2549 PROTEIN"/>
    <property type="match status" value="1"/>
</dbReference>
<evidence type="ECO:0000256" key="1">
    <source>
        <dbReference type="SAM" id="MobiDB-lite"/>
    </source>
</evidence>
<feature type="transmembrane region" description="Helical" evidence="2">
    <location>
        <begin position="130"/>
        <end position="149"/>
    </location>
</feature>
<keyword evidence="4" id="KW-1185">Reference proteome</keyword>
<keyword evidence="2" id="KW-1133">Transmembrane helix</keyword>
<keyword evidence="2" id="KW-0472">Membrane</keyword>
<dbReference type="Proteomes" id="UP001528411">
    <property type="component" value="Unassembled WGS sequence"/>
</dbReference>
<feature type="transmembrane region" description="Helical" evidence="2">
    <location>
        <begin position="404"/>
        <end position="423"/>
    </location>
</feature>
<feature type="transmembrane region" description="Helical" evidence="2">
    <location>
        <begin position="319"/>
        <end position="336"/>
    </location>
</feature>
<feature type="transmembrane region" description="Helical" evidence="2">
    <location>
        <begin position="379"/>
        <end position="398"/>
    </location>
</feature>
<feature type="transmembrane region" description="Helical" evidence="2">
    <location>
        <begin position="690"/>
        <end position="707"/>
    </location>
</feature>
<feature type="transmembrane region" description="Helical" evidence="2">
    <location>
        <begin position="623"/>
        <end position="642"/>
    </location>
</feature>
<feature type="transmembrane region" description="Helical" evidence="2">
    <location>
        <begin position="156"/>
        <end position="173"/>
    </location>
</feature>
<feature type="transmembrane region" description="Helical" evidence="2">
    <location>
        <begin position="295"/>
        <end position="312"/>
    </location>
</feature>
<name>A0ABT5FJB8_9GAMM</name>
<dbReference type="PANTHER" id="PTHR38434:SF1">
    <property type="entry name" value="BLL2549 PROTEIN"/>
    <property type="match status" value="1"/>
</dbReference>
<dbReference type="InterPro" id="IPR014600">
    <property type="entry name" value="UCP035905_mem"/>
</dbReference>
<protein>
    <submittedName>
        <fullName evidence="3">DUF2339 domain-containing protein</fullName>
    </submittedName>
</protein>
<feature type="transmembrane region" description="Helical" evidence="2">
    <location>
        <begin position="570"/>
        <end position="592"/>
    </location>
</feature>
<feature type="transmembrane region" description="Helical" evidence="2">
    <location>
        <begin position="179"/>
        <end position="197"/>
    </location>
</feature>
<sequence length="816" mass="90450">MQSPATDAARPSTPGQTTKQQTNMDNDASGFSIDTLLSGNGLFWLGAIILAFGGIFLAKYSIEAGLLPPSIRVIMGSLFGISLIGLAEYIDRNKAKFHITSPIISAAIASGGFITCFAMTLVSFDFYHFIPANIAFVILAIISLAAAGLALRFGPILAGIGVIGAYAVPALVSTGSNNVAALLAYIGFVSLSALWVAETVKQKWLWWQSCVGHFSWFVVAVLMAKNSDFWPVVLFSIITLYLYVLATILGWKLQHTLYRALTIKQLLMPRREQLVVVLTTLLVSVFLALHAKSDFIIWTNIVVVSVFFVAASRHSALDTWPYFGLFIAFISFSLWPKGINFDDNLFPFSGRFLYVQIAVLVGMLFCGYMIKRHPKRHSYLLLLVVTPLALFGISYIAAPSAAESVLYPLWAAELLIIGAISSLVATKVDSTLHKLTYLTLTNMVITLCFTMLLEASTLTLAIASQIATMSYLSWKYQVKIPDWLSKVALLLVTTRLTFAPWLANYKDETILNIHWTIVIYPLILGLVWFTAKYNQSLRLKPWLHGVFIHIVALLLTTETSYFLIGDYPNFSNLSFVESTVLAFNWLILAGVYRWRATISNTPINTESSRGDVAIEPGNRLTKLYVIAATALYFGVTLLHLDISVLNNPFVENQYVGSFAANWLIVLWALPAGLLFSYYKLGLISESYKTAIFVIMGICAFMFVNGEIRIVFNQGYLYLQQPFAQAEVYTYSIVWLVLSTIMIFVAQTKQRLTLRNVGFSCLALVILKAFLIDMSHLQGLYRALSFIGLGLSLVAIGWLFQKLKPANTGVNGSETET</sequence>
<feature type="region of interest" description="Disordered" evidence="1">
    <location>
        <begin position="1"/>
        <end position="24"/>
    </location>
</feature>
<accession>A0ABT5FJB8</accession>
<feature type="transmembrane region" description="Helical" evidence="2">
    <location>
        <begin position="70"/>
        <end position="90"/>
    </location>
</feature>
<gene>
    <name evidence="3" type="ORF">PN838_24305</name>
</gene>
<feature type="transmembrane region" description="Helical" evidence="2">
    <location>
        <begin position="542"/>
        <end position="564"/>
    </location>
</feature>
<feature type="transmembrane region" description="Helical" evidence="2">
    <location>
        <begin position="727"/>
        <end position="744"/>
    </location>
</feature>
<comment type="caution">
    <text evidence="3">The sequence shown here is derived from an EMBL/GenBank/DDBJ whole genome shotgun (WGS) entry which is preliminary data.</text>
</comment>
<dbReference type="PIRSF" id="PIRSF035905">
    <property type="entry name" value="UCP035905_mp"/>
    <property type="match status" value="1"/>
</dbReference>
<reference evidence="3 4" key="1">
    <citation type="submission" date="2023-01" db="EMBL/GenBank/DDBJ databases">
        <title>Psychrosphaera sp. nov., isolated from marine algae.</title>
        <authorList>
            <person name="Bayburt H."/>
            <person name="Choi B.J."/>
            <person name="Kim J.M."/>
            <person name="Choi D.G."/>
            <person name="Jeon C.O."/>
        </authorList>
    </citation>
    <scope>NUCLEOTIDE SEQUENCE [LARGE SCALE GENOMIC DNA]</scope>
    <source>
        <strain evidence="3 4">G1-22</strain>
    </source>
</reference>
<dbReference type="EMBL" id="JAQOMS010000002">
    <property type="protein sequence ID" value="MDC2891300.1"/>
    <property type="molecule type" value="Genomic_DNA"/>
</dbReference>
<keyword evidence="2" id="KW-0812">Transmembrane</keyword>
<feature type="compositionally biased region" description="Polar residues" evidence="1">
    <location>
        <begin position="13"/>
        <end position="24"/>
    </location>
</feature>
<evidence type="ECO:0000256" key="2">
    <source>
        <dbReference type="SAM" id="Phobius"/>
    </source>
</evidence>
<dbReference type="RefSeq" id="WP_272182314.1">
    <property type="nucleotide sequence ID" value="NZ_JAQOMS010000002.1"/>
</dbReference>
<proteinExistence type="predicted"/>
<organism evidence="3 4">
    <name type="scientific">Psychrosphaera algicola</name>
    <dbReference type="NCBI Taxonomy" id="3023714"/>
    <lineage>
        <taxon>Bacteria</taxon>
        <taxon>Pseudomonadati</taxon>
        <taxon>Pseudomonadota</taxon>
        <taxon>Gammaproteobacteria</taxon>
        <taxon>Alteromonadales</taxon>
        <taxon>Pseudoalteromonadaceae</taxon>
        <taxon>Psychrosphaera</taxon>
    </lineage>
</organism>
<feature type="transmembrane region" description="Helical" evidence="2">
    <location>
        <begin position="509"/>
        <end position="530"/>
    </location>
</feature>
<feature type="transmembrane region" description="Helical" evidence="2">
    <location>
        <begin position="41"/>
        <end position="58"/>
    </location>
</feature>
<feature type="transmembrane region" description="Helical" evidence="2">
    <location>
        <begin position="272"/>
        <end position="289"/>
    </location>
</feature>